<dbReference type="Proteomes" id="UP001354989">
    <property type="component" value="Chromosome"/>
</dbReference>
<sequence length="284" mass="32862">MKDHEIKAIHEAYDQTEWIYRLVWRLGKSYAMNYGYWETDTKNIEEAILNLRLRLATTSKVDGNAHILDAGCGYGGTAVWLAKRYGCKVTGITLSDRQLSIANDLAHSQKVQHLVNFVKADYHQLPFSAESFTHYWALESVFHCQDLPMLLSEIARVLQPLGRLMICDYWQSEHVNHHPMLERWFKGYHIKRLADYQVFRTNLTDLNFSVAPFEDYTNAAFKSSQRLYLLGKIGKLSLPLHAIFPKKFRITKTRVESVIAQHEALVEGLWKYGVLTAQKNEVPD</sequence>
<evidence type="ECO:0000313" key="3">
    <source>
        <dbReference type="EMBL" id="BDC98970.1"/>
    </source>
</evidence>
<keyword evidence="4" id="KW-1185">Reference proteome</keyword>
<dbReference type="RefSeq" id="WP_338397985.1">
    <property type="nucleotide sequence ID" value="NZ_AP025292.1"/>
</dbReference>
<dbReference type="InterPro" id="IPR050447">
    <property type="entry name" value="Erg6_SMT_methyltransf"/>
</dbReference>
<gene>
    <name evidence="3" type="ORF">PEPS_12510</name>
</gene>
<dbReference type="GO" id="GO:0032259">
    <property type="term" value="P:methylation"/>
    <property type="evidence" value="ECO:0007669"/>
    <property type="project" value="UniProtKB-KW"/>
</dbReference>
<evidence type="ECO:0000259" key="2">
    <source>
        <dbReference type="Pfam" id="PF08241"/>
    </source>
</evidence>
<dbReference type="CDD" id="cd02440">
    <property type="entry name" value="AdoMet_MTases"/>
    <property type="match status" value="1"/>
</dbReference>
<evidence type="ECO:0000256" key="1">
    <source>
        <dbReference type="ARBA" id="ARBA00022679"/>
    </source>
</evidence>
<organism evidence="3 4">
    <name type="scientific">Persicobacter psychrovividus</name>
    <dbReference type="NCBI Taxonomy" id="387638"/>
    <lineage>
        <taxon>Bacteria</taxon>
        <taxon>Pseudomonadati</taxon>
        <taxon>Bacteroidota</taxon>
        <taxon>Cytophagia</taxon>
        <taxon>Cytophagales</taxon>
        <taxon>Persicobacteraceae</taxon>
        <taxon>Persicobacter</taxon>
    </lineage>
</organism>
<dbReference type="PANTHER" id="PTHR44068">
    <property type="entry name" value="ZGC:194242"/>
    <property type="match status" value="1"/>
</dbReference>
<dbReference type="Pfam" id="PF08241">
    <property type="entry name" value="Methyltransf_11"/>
    <property type="match status" value="1"/>
</dbReference>
<proteinExistence type="predicted"/>
<keyword evidence="1" id="KW-0808">Transferase</keyword>
<name>A0ABM7VDE9_9BACT</name>
<evidence type="ECO:0000313" key="4">
    <source>
        <dbReference type="Proteomes" id="UP001354989"/>
    </source>
</evidence>
<protein>
    <submittedName>
        <fullName evidence="3">Type 11 methyltransferase</fullName>
    </submittedName>
</protein>
<dbReference type="EMBL" id="AP025292">
    <property type="protein sequence ID" value="BDC98970.1"/>
    <property type="molecule type" value="Genomic_DNA"/>
</dbReference>
<dbReference type="SUPFAM" id="SSF53335">
    <property type="entry name" value="S-adenosyl-L-methionine-dependent methyltransferases"/>
    <property type="match status" value="1"/>
</dbReference>
<dbReference type="Gene3D" id="3.40.50.150">
    <property type="entry name" value="Vaccinia Virus protein VP39"/>
    <property type="match status" value="1"/>
</dbReference>
<accession>A0ABM7VDE9</accession>
<dbReference type="InterPro" id="IPR013216">
    <property type="entry name" value="Methyltransf_11"/>
</dbReference>
<keyword evidence="3" id="KW-0489">Methyltransferase</keyword>
<reference evidence="3 4" key="1">
    <citation type="submission" date="2021-12" db="EMBL/GenBank/DDBJ databases">
        <title>Genome sequencing of bacteria with rrn-lacking chromosome and rrn-plasmid.</title>
        <authorList>
            <person name="Anda M."/>
            <person name="Iwasaki W."/>
        </authorList>
    </citation>
    <scope>NUCLEOTIDE SEQUENCE [LARGE SCALE GENOMIC DNA]</scope>
    <source>
        <strain evidence="3 4">NBRC 101262</strain>
    </source>
</reference>
<dbReference type="InterPro" id="IPR029063">
    <property type="entry name" value="SAM-dependent_MTases_sf"/>
</dbReference>
<feature type="domain" description="Methyltransferase type 11" evidence="2">
    <location>
        <begin position="68"/>
        <end position="166"/>
    </location>
</feature>
<dbReference type="GO" id="GO:0008168">
    <property type="term" value="F:methyltransferase activity"/>
    <property type="evidence" value="ECO:0007669"/>
    <property type="project" value="UniProtKB-KW"/>
</dbReference>
<dbReference type="PANTHER" id="PTHR44068:SF11">
    <property type="entry name" value="GERANYL DIPHOSPHATE 2-C-METHYLTRANSFERASE"/>
    <property type="match status" value="1"/>
</dbReference>